<evidence type="ECO:0000256" key="3">
    <source>
        <dbReference type="ARBA" id="ARBA00023082"/>
    </source>
</evidence>
<dbReference type="RefSeq" id="WP_390364688.1">
    <property type="nucleotide sequence ID" value="NZ_JBHTKJ010000073.1"/>
</dbReference>
<gene>
    <name evidence="7" type="ORF">ACFQ3N_19300</name>
</gene>
<dbReference type="InterPro" id="IPR007627">
    <property type="entry name" value="RNA_pol_sigma70_r2"/>
</dbReference>
<dbReference type="InterPro" id="IPR036388">
    <property type="entry name" value="WH-like_DNA-bd_sf"/>
</dbReference>
<dbReference type="Gene3D" id="1.10.10.10">
    <property type="entry name" value="Winged helix-like DNA-binding domain superfamily/Winged helix DNA-binding domain"/>
    <property type="match status" value="1"/>
</dbReference>
<feature type="domain" description="RNA polymerase sigma-70 region 2" evidence="5">
    <location>
        <begin position="14"/>
        <end position="78"/>
    </location>
</feature>
<comment type="caution">
    <text evidence="7">The sequence shown here is derived from an EMBL/GenBank/DDBJ whole genome shotgun (WGS) entry which is preliminary data.</text>
</comment>
<organism evidence="7 8">
    <name type="scientific">Virgibacillus byunsanensis</name>
    <dbReference type="NCBI Taxonomy" id="570945"/>
    <lineage>
        <taxon>Bacteria</taxon>
        <taxon>Bacillati</taxon>
        <taxon>Bacillota</taxon>
        <taxon>Bacilli</taxon>
        <taxon>Bacillales</taxon>
        <taxon>Bacillaceae</taxon>
        <taxon>Virgibacillus</taxon>
    </lineage>
</organism>
<evidence type="ECO:0000259" key="5">
    <source>
        <dbReference type="Pfam" id="PF04542"/>
    </source>
</evidence>
<dbReference type="InterPro" id="IPR013325">
    <property type="entry name" value="RNA_pol_sigma_r2"/>
</dbReference>
<keyword evidence="4" id="KW-0804">Transcription</keyword>
<dbReference type="InterPro" id="IPR014284">
    <property type="entry name" value="RNA_pol_sigma-70_dom"/>
</dbReference>
<dbReference type="EMBL" id="JBHTKJ010000073">
    <property type="protein sequence ID" value="MFD1040528.1"/>
    <property type="molecule type" value="Genomic_DNA"/>
</dbReference>
<dbReference type="NCBIfam" id="TIGR02937">
    <property type="entry name" value="sigma70-ECF"/>
    <property type="match status" value="1"/>
</dbReference>
<comment type="similarity">
    <text evidence="1">Belongs to the sigma-70 factor family. ECF subfamily.</text>
</comment>
<dbReference type="PANTHER" id="PTHR43133">
    <property type="entry name" value="RNA POLYMERASE ECF-TYPE SIGMA FACTO"/>
    <property type="match status" value="1"/>
</dbReference>
<dbReference type="Pfam" id="PF08281">
    <property type="entry name" value="Sigma70_r4_2"/>
    <property type="match status" value="1"/>
</dbReference>
<name>A0ABW3LRT7_9BACI</name>
<dbReference type="InterPro" id="IPR013324">
    <property type="entry name" value="RNA_pol_sigma_r3/r4-like"/>
</dbReference>
<dbReference type="Proteomes" id="UP001597040">
    <property type="component" value="Unassembled WGS sequence"/>
</dbReference>
<protein>
    <submittedName>
        <fullName evidence="7">RNA polymerase sigma factor</fullName>
    </submittedName>
</protein>
<evidence type="ECO:0000313" key="7">
    <source>
        <dbReference type="EMBL" id="MFD1040528.1"/>
    </source>
</evidence>
<dbReference type="Gene3D" id="1.10.1740.10">
    <property type="match status" value="1"/>
</dbReference>
<keyword evidence="2" id="KW-0805">Transcription regulation</keyword>
<dbReference type="SUPFAM" id="SSF88946">
    <property type="entry name" value="Sigma2 domain of RNA polymerase sigma factors"/>
    <property type="match status" value="1"/>
</dbReference>
<evidence type="ECO:0000259" key="6">
    <source>
        <dbReference type="Pfam" id="PF08281"/>
    </source>
</evidence>
<dbReference type="CDD" id="cd06171">
    <property type="entry name" value="Sigma70_r4"/>
    <property type="match status" value="1"/>
</dbReference>
<dbReference type="Pfam" id="PF04542">
    <property type="entry name" value="Sigma70_r2"/>
    <property type="match status" value="1"/>
</dbReference>
<feature type="domain" description="RNA polymerase sigma factor 70 region 4 type 2" evidence="6">
    <location>
        <begin position="108"/>
        <end position="160"/>
    </location>
</feature>
<keyword evidence="8" id="KW-1185">Reference proteome</keyword>
<evidence type="ECO:0000256" key="1">
    <source>
        <dbReference type="ARBA" id="ARBA00010641"/>
    </source>
</evidence>
<proteinExistence type="inferred from homology"/>
<reference evidence="8" key="1">
    <citation type="journal article" date="2019" name="Int. J. Syst. Evol. Microbiol.">
        <title>The Global Catalogue of Microorganisms (GCM) 10K type strain sequencing project: providing services to taxonomists for standard genome sequencing and annotation.</title>
        <authorList>
            <consortium name="The Broad Institute Genomics Platform"/>
            <consortium name="The Broad Institute Genome Sequencing Center for Infectious Disease"/>
            <person name="Wu L."/>
            <person name="Ma J."/>
        </authorList>
    </citation>
    <scope>NUCLEOTIDE SEQUENCE [LARGE SCALE GENOMIC DNA]</scope>
    <source>
        <strain evidence="8">CCUG 56754</strain>
    </source>
</reference>
<dbReference type="SUPFAM" id="SSF88659">
    <property type="entry name" value="Sigma3 and sigma4 domains of RNA polymerase sigma factors"/>
    <property type="match status" value="1"/>
</dbReference>
<evidence type="ECO:0000313" key="8">
    <source>
        <dbReference type="Proteomes" id="UP001597040"/>
    </source>
</evidence>
<evidence type="ECO:0000256" key="4">
    <source>
        <dbReference type="ARBA" id="ARBA00023163"/>
    </source>
</evidence>
<dbReference type="PANTHER" id="PTHR43133:SF60">
    <property type="entry name" value="RNA POLYMERASE SIGMA FACTOR SIGV"/>
    <property type="match status" value="1"/>
</dbReference>
<keyword evidence="3" id="KW-0731">Sigma factor</keyword>
<accession>A0ABW3LRT7</accession>
<sequence length="174" mass="20794">MDHEFIKRQVNDWYHLYNNDIYQYIFFMIGDHDQARDLMQDTFLRAYNNGDSFQGNNARGWLFRIARNITIDYIRKRKPISYILDTMPIMHSKETTPEQIAFLNETQRELYDAIGKMKRSYRDVIILRKIKSFSIQETATILGWNESKVKTTLFRGIKALKKELVKEGYQHGKV</sequence>
<dbReference type="InterPro" id="IPR039425">
    <property type="entry name" value="RNA_pol_sigma-70-like"/>
</dbReference>
<dbReference type="InterPro" id="IPR013249">
    <property type="entry name" value="RNA_pol_sigma70_r4_t2"/>
</dbReference>
<evidence type="ECO:0000256" key="2">
    <source>
        <dbReference type="ARBA" id="ARBA00023015"/>
    </source>
</evidence>